<evidence type="ECO:0000313" key="2">
    <source>
        <dbReference type="EMBL" id="XBM00549.1"/>
    </source>
</evidence>
<dbReference type="EMBL" id="CP157355">
    <property type="protein sequence ID" value="XBM00549.1"/>
    <property type="molecule type" value="Genomic_DNA"/>
</dbReference>
<organism evidence="2">
    <name type="scientific">Chitinibacter mangrovi</name>
    <dbReference type="NCBI Taxonomy" id="3153927"/>
    <lineage>
        <taxon>Bacteria</taxon>
        <taxon>Pseudomonadati</taxon>
        <taxon>Pseudomonadota</taxon>
        <taxon>Betaproteobacteria</taxon>
        <taxon>Neisseriales</taxon>
        <taxon>Chitinibacteraceae</taxon>
        <taxon>Chitinibacter</taxon>
    </lineage>
</organism>
<dbReference type="Gene3D" id="1.25.40.10">
    <property type="entry name" value="Tetratricopeptide repeat domain"/>
    <property type="match status" value="1"/>
</dbReference>
<feature type="transmembrane region" description="Helical" evidence="1">
    <location>
        <begin position="165"/>
        <end position="185"/>
    </location>
</feature>
<feature type="transmembrane region" description="Helical" evidence="1">
    <location>
        <begin position="91"/>
        <end position="114"/>
    </location>
</feature>
<protein>
    <recommendedName>
        <fullName evidence="3">Tetratricopeptide repeat protein</fullName>
    </recommendedName>
</protein>
<evidence type="ECO:0000256" key="1">
    <source>
        <dbReference type="SAM" id="Phobius"/>
    </source>
</evidence>
<gene>
    <name evidence="2" type="ORF">ABHF33_16070</name>
</gene>
<dbReference type="InterPro" id="IPR011990">
    <property type="entry name" value="TPR-like_helical_dom_sf"/>
</dbReference>
<feature type="transmembrane region" description="Helical" evidence="1">
    <location>
        <begin position="135"/>
        <end position="159"/>
    </location>
</feature>
<dbReference type="AlphaFoldDB" id="A0AAU7F9K1"/>
<feature type="transmembrane region" description="Helical" evidence="1">
    <location>
        <begin position="63"/>
        <end position="85"/>
    </location>
</feature>
<keyword evidence="1" id="KW-0812">Transmembrane</keyword>
<dbReference type="RefSeq" id="WP_348944896.1">
    <property type="nucleotide sequence ID" value="NZ_CP157355.1"/>
</dbReference>
<dbReference type="KEGG" id="cmav:ABHF33_16070"/>
<accession>A0AAU7F9K1</accession>
<keyword evidence="1" id="KW-1133">Transmembrane helix</keyword>
<sequence>MAFWLLNFVVDSGIIFFILSGLLFVALLRHAFKVLERIALGKADEQAWLENTQAHPHRPYKQFLVLIIGAALIPLLAGLVGSAFGELMAQVALIVVSLGLLLLIPASIMVLALTDDLAESMNPDELWRIMRTIGLPYLGMWACLSLLTGSGAAASSLLLPRLPEAITPLLFFFINMYFVIVMYALMGYVLHQYHEALGIEQAGGTQAQNTKSEKSDARSQLAQAGELVRSGQVGEAIRLLAAAAQANPQDLSLREGHFKLLLASEPHRAELPREADRYLSILLQQKRDDLGLRALESVRRLHPAYLPADGYVRAALGRAALNTHRHDLTLALVKGFDQQFGNHAALPEILLLGARLASEHLRNDAQALKILDMLLQRFPDHAVRDEALQLQTVIQRLQQA</sequence>
<evidence type="ECO:0008006" key="3">
    <source>
        <dbReference type="Google" id="ProtNLM"/>
    </source>
</evidence>
<keyword evidence="1" id="KW-0472">Membrane</keyword>
<proteinExistence type="predicted"/>
<feature type="transmembrane region" description="Helical" evidence="1">
    <location>
        <begin position="6"/>
        <end position="28"/>
    </location>
</feature>
<name>A0AAU7F9K1_9NEIS</name>
<reference evidence="2" key="1">
    <citation type="submission" date="2024-05" db="EMBL/GenBank/DDBJ databases">
        <authorList>
            <person name="Yang L."/>
            <person name="Pan L."/>
        </authorList>
    </citation>
    <scope>NUCLEOTIDE SEQUENCE</scope>
    <source>
        <strain evidence="2">FCG-7</strain>
    </source>
</reference>